<evidence type="ECO:0000256" key="1">
    <source>
        <dbReference type="ARBA" id="ARBA00005381"/>
    </source>
</evidence>
<protein>
    <submittedName>
        <fullName evidence="4">Adenylate cyclase</fullName>
    </submittedName>
</protein>
<name>A0ABT1IB98_9PSEU</name>
<dbReference type="PANTHER" id="PTHR43081:SF19">
    <property type="entry name" value="PH-SENSITIVE ADENYLATE CYCLASE RV1264"/>
    <property type="match status" value="1"/>
</dbReference>
<dbReference type="InterPro" id="IPR050697">
    <property type="entry name" value="Adenylyl/Guanylyl_Cyclase_3/4"/>
</dbReference>
<dbReference type="Pfam" id="PF16701">
    <property type="entry name" value="Ad_Cy_reg"/>
    <property type="match status" value="1"/>
</dbReference>
<proteinExistence type="inferred from homology"/>
<dbReference type="Proteomes" id="UP001205185">
    <property type="component" value="Unassembled WGS sequence"/>
</dbReference>
<dbReference type="SUPFAM" id="SSF55073">
    <property type="entry name" value="Nucleotide cyclase"/>
    <property type="match status" value="1"/>
</dbReference>
<evidence type="ECO:0000313" key="4">
    <source>
        <dbReference type="EMBL" id="MCP2269906.1"/>
    </source>
</evidence>
<gene>
    <name evidence="4" type="ORF">LV75_002395</name>
</gene>
<keyword evidence="5" id="KW-1185">Reference proteome</keyword>
<dbReference type="PROSITE" id="PS50125">
    <property type="entry name" value="GUANYLATE_CYCLASE_2"/>
    <property type="match status" value="1"/>
</dbReference>
<dbReference type="InterPro" id="IPR029787">
    <property type="entry name" value="Nucleotide_cyclase"/>
</dbReference>
<dbReference type="Pfam" id="PF00211">
    <property type="entry name" value="Guanylate_cyc"/>
    <property type="match status" value="1"/>
</dbReference>
<accession>A0ABT1IB98</accession>
<dbReference type="SMART" id="SM00044">
    <property type="entry name" value="CYCc"/>
    <property type="match status" value="1"/>
</dbReference>
<dbReference type="InterPro" id="IPR032026">
    <property type="entry name" value="Ad_Cy_reg"/>
</dbReference>
<organism evidence="4 5">
    <name type="scientific">Actinokineospora diospyrosa</name>
    <dbReference type="NCBI Taxonomy" id="103728"/>
    <lineage>
        <taxon>Bacteria</taxon>
        <taxon>Bacillati</taxon>
        <taxon>Actinomycetota</taxon>
        <taxon>Actinomycetes</taxon>
        <taxon>Pseudonocardiales</taxon>
        <taxon>Pseudonocardiaceae</taxon>
        <taxon>Actinokineospora</taxon>
    </lineage>
</organism>
<dbReference type="PANTHER" id="PTHR43081">
    <property type="entry name" value="ADENYLATE CYCLASE, TERMINAL-DIFFERENTIATION SPECIFIC-RELATED"/>
    <property type="match status" value="1"/>
</dbReference>
<feature type="domain" description="Guanylate cyclase" evidence="3">
    <location>
        <begin position="153"/>
        <end position="262"/>
    </location>
</feature>
<feature type="region of interest" description="Disordered" evidence="2">
    <location>
        <begin position="309"/>
        <end position="343"/>
    </location>
</feature>
<dbReference type="Gene3D" id="3.30.70.1230">
    <property type="entry name" value="Nucleotide cyclase"/>
    <property type="match status" value="1"/>
</dbReference>
<dbReference type="InterPro" id="IPR001054">
    <property type="entry name" value="A/G_cyclase"/>
</dbReference>
<evidence type="ECO:0000256" key="2">
    <source>
        <dbReference type="SAM" id="MobiDB-lite"/>
    </source>
</evidence>
<sequence length="343" mass="37230">MERGIEEVVLGGARQFTRVQVCALSGVPVERAMALWRALGFATVADGAVVFTEGDAEALRLADRLMSAGIVDPELATATARVLGQHLSRLAEWEVDVLRSVLEANPEQGDPRRLVEGLLPDLARIQSLVWRRHLAAHAGRVLASSDLESREQVVGFADMVGFTAWTRRSDEHELVRLVDRFDAVTAEVVADNHGRIVKMLGDEVLFVADEPEHGARIAVELLERAEADPELPPLRAGLGYGRVLSRYGDVYGSVVNIASRLTSAARPGAVLVDKGLANALGDGADFTTRARRPISVRGYPRLRHSVLRRATTPGRTGRDVPNGEAVAMSEVPADPGPRKRSRR</sequence>
<evidence type="ECO:0000313" key="5">
    <source>
        <dbReference type="Proteomes" id="UP001205185"/>
    </source>
</evidence>
<evidence type="ECO:0000259" key="3">
    <source>
        <dbReference type="PROSITE" id="PS50125"/>
    </source>
</evidence>
<comment type="caution">
    <text evidence="4">The sequence shown here is derived from an EMBL/GenBank/DDBJ whole genome shotgun (WGS) entry which is preliminary data.</text>
</comment>
<dbReference type="CDD" id="cd07302">
    <property type="entry name" value="CHD"/>
    <property type="match status" value="1"/>
</dbReference>
<reference evidence="4 5" key="1">
    <citation type="submission" date="2022-06" db="EMBL/GenBank/DDBJ databases">
        <title>Genomic Encyclopedia of Archaeal and Bacterial Type Strains, Phase II (KMG-II): from individual species to whole genera.</title>
        <authorList>
            <person name="Goeker M."/>
        </authorList>
    </citation>
    <scope>NUCLEOTIDE SEQUENCE [LARGE SCALE GENOMIC DNA]</scope>
    <source>
        <strain evidence="4 5">DSM 44255</strain>
    </source>
</reference>
<dbReference type="RefSeq" id="WP_253886867.1">
    <property type="nucleotide sequence ID" value="NZ_BAAAVB010000024.1"/>
</dbReference>
<comment type="similarity">
    <text evidence="1">Belongs to the adenylyl cyclase class-3 family.</text>
</comment>
<dbReference type="EMBL" id="JAMTCO010000005">
    <property type="protein sequence ID" value="MCP2269906.1"/>
    <property type="molecule type" value="Genomic_DNA"/>
</dbReference>